<accession>A0ACB8D7C1</accession>
<keyword evidence="2" id="KW-1185">Reference proteome</keyword>
<reference evidence="1" key="1">
    <citation type="submission" date="2020-05" db="EMBL/GenBank/DDBJ databases">
        <title>Large-scale comparative analyses of tick genomes elucidate their genetic diversity and vector capacities.</title>
        <authorList>
            <person name="Jia N."/>
            <person name="Wang J."/>
            <person name="Shi W."/>
            <person name="Du L."/>
            <person name="Sun Y."/>
            <person name="Zhan W."/>
            <person name="Jiang J."/>
            <person name="Wang Q."/>
            <person name="Zhang B."/>
            <person name="Ji P."/>
            <person name="Sakyi L.B."/>
            <person name="Cui X."/>
            <person name="Yuan T."/>
            <person name="Jiang B."/>
            <person name="Yang W."/>
            <person name="Lam T.T.-Y."/>
            <person name="Chang Q."/>
            <person name="Ding S."/>
            <person name="Wang X."/>
            <person name="Zhu J."/>
            <person name="Ruan X."/>
            <person name="Zhao L."/>
            <person name="Wei J."/>
            <person name="Que T."/>
            <person name="Du C."/>
            <person name="Cheng J."/>
            <person name="Dai P."/>
            <person name="Han X."/>
            <person name="Huang E."/>
            <person name="Gao Y."/>
            <person name="Liu J."/>
            <person name="Shao H."/>
            <person name="Ye R."/>
            <person name="Li L."/>
            <person name="Wei W."/>
            <person name="Wang X."/>
            <person name="Wang C."/>
            <person name="Yang T."/>
            <person name="Huo Q."/>
            <person name="Li W."/>
            <person name="Guo W."/>
            <person name="Chen H."/>
            <person name="Zhou L."/>
            <person name="Ni X."/>
            <person name="Tian J."/>
            <person name="Zhou Y."/>
            <person name="Sheng Y."/>
            <person name="Liu T."/>
            <person name="Pan Y."/>
            <person name="Xia L."/>
            <person name="Li J."/>
            <person name="Zhao F."/>
            <person name="Cao W."/>
        </authorList>
    </citation>
    <scope>NUCLEOTIDE SEQUENCE</scope>
    <source>
        <strain evidence="1">Dsil-2018</strain>
    </source>
</reference>
<name>A0ACB8D7C1_DERSI</name>
<dbReference type="EMBL" id="CM023472">
    <property type="protein sequence ID" value="KAH7960261.1"/>
    <property type="molecule type" value="Genomic_DNA"/>
</dbReference>
<protein>
    <submittedName>
        <fullName evidence="1">Uncharacterized protein</fullName>
    </submittedName>
</protein>
<proteinExistence type="predicted"/>
<dbReference type="Proteomes" id="UP000821865">
    <property type="component" value="Chromosome 3"/>
</dbReference>
<evidence type="ECO:0000313" key="1">
    <source>
        <dbReference type="EMBL" id="KAH7960261.1"/>
    </source>
</evidence>
<comment type="caution">
    <text evidence="1">The sequence shown here is derived from an EMBL/GenBank/DDBJ whole genome shotgun (WGS) entry which is preliminary data.</text>
</comment>
<organism evidence="1 2">
    <name type="scientific">Dermacentor silvarum</name>
    <name type="common">Tick</name>
    <dbReference type="NCBI Taxonomy" id="543639"/>
    <lineage>
        <taxon>Eukaryota</taxon>
        <taxon>Metazoa</taxon>
        <taxon>Ecdysozoa</taxon>
        <taxon>Arthropoda</taxon>
        <taxon>Chelicerata</taxon>
        <taxon>Arachnida</taxon>
        <taxon>Acari</taxon>
        <taxon>Parasitiformes</taxon>
        <taxon>Ixodida</taxon>
        <taxon>Ixodoidea</taxon>
        <taxon>Ixodidae</taxon>
        <taxon>Rhipicephalinae</taxon>
        <taxon>Dermacentor</taxon>
    </lineage>
</organism>
<sequence>MVNSKGVFSWVVVAVVVSVVVVSSVLPVVQGKASKAPAGVDFSSFAAPPAPSEDCVGVAAAPGGGAALVADPNDCTKYSVCTDTFSSKLTCPPGQHFSVADNRCATPQEAKCDPAFAAVDATDVAANVDLESAAADVADAADV</sequence>
<evidence type="ECO:0000313" key="2">
    <source>
        <dbReference type="Proteomes" id="UP000821865"/>
    </source>
</evidence>
<gene>
    <name evidence="1" type="ORF">HPB49_018441</name>
</gene>